<dbReference type="InParanoid" id="A0A2R5GFU8"/>
<evidence type="ECO:0000256" key="1">
    <source>
        <dbReference type="SAM" id="MobiDB-lite"/>
    </source>
</evidence>
<dbReference type="EMBL" id="BEYU01000032">
    <property type="protein sequence ID" value="GBG27513.1"/>
    <property type="molecule type" value="Genomic_DNA"/>
</dbReference>
<organism evidence="2 3">
    <name type="scientific">Hondaea fermentalgiana</name>
    <dbReference type="NCBI Taxonomy" id="2315210"/>
    <lineage>
        <taxon>Eukaryota</taxon>
        <taxon>Sar</taxon>
        <taxon>Stramenopiles</taxon>
        <taxon>Bigyra</taxon>
        <taxon>Labyrinthulomycetes</taxon>
        <taxon>Thraustochytrida</taxon>
        <taxon>Thraustochytriidae</taxon>
        <taxon>Hondaea</taxon>
    </lineage>
</organism>
<proteinExistence type="predicted"/>
<name>A0A2R5GFU8_9STRA</name>
<feature type="region of interest" description="Disordered" evidence="1">
    <location>
        <begin position="334"/>
        <end position="394"/>
    </location>
</feature>
<evidence type="ECO:0000313" key="3">
    <source>
        <dbReference type="Proteomes" id="UP000241890"/>
    </source>
</evidence>
<keyword evidence="3" id="KW-1185">Reference proteome</keyword>
<reference evidence="2 3" key="1">
    <citation type="submission" date="2017-12" db="EMBL/GenBank/DDBJ databases">
        <title>Sequencing, de novo assembly and annotation of complete genome of a new Thraustochytrid species, strain FCC1311.</title>
        <authorList>
            <person name="Sedici K."/>
            <person name="Godart F."/>
            <person name="Aiese Cigliano R."/>
            <person name="Sanseverino W."/>
            <person name="Barakat M."/>
            <person name="Ortet P."/>
            <person name="Marechal E."/>
            <person name="Cagnac O."/>
            <person name="Amato A."/>
        </authorList>
    </citation>
    <scope>NUCLEOTIDE SEQUENCE [LARGE SCALE GENOMIC DNA]</scope>
</reference>
<protein>
    <submittedName>
        <fullName evidence="2">Uncharacterized protein</fullName>
    </submittedName>
</protein>
<dbReference type="Proteomes" id="UP000241890">
    <property type="component" value="Unassembled WGS sequence"/>
</dbReference>
<comment type="caution">
    <text evidence="2">The sequence shown here is derived from an EMBL/GenBank/DDBJ whole genome shotgun (WGS) entry which is preliminary data.</text>
</comment>
<evidence type="ECO:0000313" key="2">
    <source>
        <dbReference type="EMBL" id="GBG27513.1"/>
    </source>
</evidence>
<feature type="compositionally biased region" description="Low complexity" evidence="1">
    <location>
        <begin position="360"/>
        <end position="379"/>
    </location>
</feature>
<accession>A0A2R5GFU8</accession>
<sequence>MGQRTWTRRKTLQNALGARGCSAVNEVVLREGLMDQLRAMLRLQDPERIAKLTEGNKLPKLIDEVRQSTVRCALAIQKWIACFVHPRPFLFDGADYLQHMAASLDFLTTRPGLSAVFSGPAPLGHLREPSMLEQETLDTLRDHLRIFGSLSRKETCAWCGSLGARDGLVPCTDQNCERSRYCRPCIEINAGGSRAYKLAKVEKSWRCFYCTACELEARKRKRQDAQAHARAIQRRKKDEARAAAAAAKLERERAPENVRRRRVAARCLADRVLEAQQTLREQQFALKDLARIARASRRTFQARKSALAWTKGRGQDARAEVVQLERLLEMRIEQSQVSRATSAQEASRAQEEQSNFASGDETNTAAAIAASDISSAENSTATTKNGQGALPDSLDLHEQDHADRRRAEQDARADANRSAEAEWLKLGVPVRLRFALRVLHFEVCLISVASTTKNPEIVQVRTFVPSEQRFVEPPMLMHKSQVVHDVRPGPLLRTLRTKAHVNYTAKASDWLLQRAKAAQHTLAHNQRQYHLRQELCELADAAKTHQLMRAGCGGILLRKRSRIENCASACRKCRITLSTLAKTTSSSVVARLTFLTIYKPSSLHAMSFKSLRALHPANDRATSPKTPLPTPKGKTSNFEKPAVVSRVKWLDHRRQAYTN</sequence>
<feature type="region of interest" description="Disordered" evidence="1">
    <location>
        <begin position="616"/>
        <end position="638"/>
    </location>
</feature>
<dbReference type="AlphaFoldDB" id="A0A2R5GFU8"/>
<feature type="compositionally biased region" description="Polar residues" evidence="1">
    <location>
        <begin position="334"/>
        <end position="357"/>
    </location>
</feature>
<gene>
    <name evidence="2" type="ORF">FCC1311_037362</name>
</gene>